<dbReference type="GO" id="GO:0019752">
    <property type="term" value="P:carboxylic acid metabolic process"/>
    <property type="evidence" value="ECO:0007669"/>
    <property type="project" value="InterPro"/>
</dbReference>
<sequence length="475" mass="48999">MTALPEHGVPADEVLQELAKLRERDLPTHGGRLFAYVYDPGSAGPAGLDELAAAAHATSAHVNGLDPTAFPSLLAMENDLVAAAARVLSGPPSTVGSVTGGGTESLILAVKAARDARPDVAHPRLVMPVTAHAALAKAASYLRVELDTVPVDPSTLRVDPAAVAAAIRPETVLVACSAPSYAHGLIDPVEPIAAAAAAAGVRCHVDACFGGWTLPYLRRLGEPIPPFDFAVPGVTSMSVDLHKYAYVPKGVSVLLHRDEELRAPQYFGYADWPGYTMVNPVISSTRSGGPIAAAWAVLRHIGDAGYLALAATTLSATRGLAAAVSAVPGLSLVPVESTVVAFMSAATDVNLFVLADELAARGWHTQPQFRHGSMPASVHLTVTAAVAPRVAEFASDLASAVAAARAFGPVDLPPGVLELVGSASAAELAGFLGFSPDGGLPDRMAVVNTLLDAAPPAVRERLLVSFLSLLQRPSW</sequence>
<proteinExistence type="inferred from homology"/>
<dbReference type="Gene3D" id="3.40.640.10">
    <property type="entry name" value="Type I PLP-dependent aspartate aminotransferase-like (Major domain)"/>
    <property type="match status" value="1"/>
</dbReference>
<dbReference type="InterPro" id="IPR002129">
    <property type="entry name" value="PyrdxlP-dep_de-COase"/>
</dbReference>
<dbReference type="PANTHER" id="PTHR42735">
    <property type="match status" value="1"/>
</dbReference>
<comment type="cofactor">
    <cofactor evidence="1 5 6">
        <name>pyridoxal 5'-phosphate</name>
        <dbReference type="ChEBI" id="CHEBI:597326"/>
    </cofactor>
</comment>
<evidence type="ECO:0000256" key="5">
    <source>
        <dbReference type="PIRSR" id="PIRSR602129-50"/>
    </source>
</evidence>
<dbReference type="GO" id="GO:0030170">
    <property type="term" value="F:pyridoxal phosphate binding"/>
    <property type="evidence" value="ECO:0007669"/>
    <property type="project" value="InterPro"/>
</dbReference>
<dbReference type="AlphaFoldDB" id="A0A917TCH6"/>
<keyword evidence="3 6" id="KW-0456">Lyase</keyword>
<evidence type="ECO:0000256" key="3">
    <source>
        <dbReference type="ARBA" id="ARBA00023239"/>
    </source>
</evidence>
<gene>
    <name evidence="7" type="ORF">GCM10007977_019680</name>
</gene>
<dbReference type="Pfam" id="PF00282">
    <property type="entry name" value="Pyridoxal_deC"/>
    <property type="match status" value="1"/>
</dbReference>
<dbReference type="PANTHER" id="PTHR42735:SF6">
    <property type="entry name" value="SPHINGOSINE-1-PHOSPHATE LYASE 1"/>
    <property type="match status" value="1"/>
</dbReference>
<dbReference type="GO" id="GO:0008483">
    <property type="term" value="F:transaminase activity"/>
    <property type="evidence" value="ECO:0007669"/>
    <property type="project" value="UniProtKB-KW"/>
</dbReference>
<reference evidence="7" key="1">
    <citation type="journal article" date="2014" name="Int. J. Syst. Evol. Microbiol.">
        <title>Complete genome sequence of Corynebacterium casei LMG S-19264T (=DSM 44701T), isolated from a smear-ripened cheese.</title>
        <authorList>
            <consortium name="US DOE Joint Genome Institute (JGI-PGF)"/>
            <person name="Walter F."/>
            <person name="Albersmeier A."/>
            <person name="Kalinowski J."/>
            <person name="Ruckert C."/>
        </authorList>
    </citation>
    <scope>NUCLEOTIDE SEQUENCE</scope>
    <source>
        <strain evidence="7">JCM 19831</strain>
    </source>
</reference>
<evidence type="ECO:0000313" key="7">
    <source>
        <dbReference type="EMBL" id="GGM18464.1"/>
    </source>
</evidence>
<reference evidence="7" key="2">
    <citation type="submission" date="2020-09" db="EMBL/GenBank/DDBJ databases">
        <authorList>
            <person name="Sun Q."/>
            <person name="Ohkuma M."/>
        </authorList>
    </citation>
    <scope>NUCLEOTIDE SEQUENCE</scope>
    <source>
        <strain evidence="7">JCM 19831</strain>
    </source>
</reference>
<dbReference type="GO" id="GO:0004058">
    <property type="term" value="F:aromatic-L-amino-acid decarboxylase activity"/>
    <property type="evidence" value="ECO:0007669"/>
    <property type="project" value="UniProtKB-ARBA"/>
</dbReference>
<keyword evidence="2 5" id="KW-0663">Pyridoxal phosphate</keyword>
<comment type="caution">
    <text evidence="7">The sequence shown here is derived from an EMBL/GenBank/DDBJ whole genome shotgun (WGS) entry which is preliminary data.</text>
</comment>
<dbReference type="InterPro" id="IPR050477">
    <property type="entry name" value="GrpII_AminoAcid_Decarb"/>
</dbReference>
<dbReference type="Proteomes" id="UP000642070">
    <property type="component" value="Unassembled WGS sequence"/>
</dbReference>
<dbReference type="InterPro" id="IPR015422">
    <property type="entry name" value="PyrdxlP-dep_Trfase_small"/>
</dbReference>
<dbReference type="InterPro" id="IPR015421">
    <property type="entry name" value="PyrdxlP-dep_Trfase_major"/>
</dbReference>
<keyword evidence="7" id="KW-0808">Transferase</keyword>
<keyword evidence="8" id="KW-1185">Reference proteome</keyword>
<accession>A0A917TCH6</accession>
<evidence type="ECO:0000256" key="4">
    <source>
        <dbReference type="ARBA" id="ARBA00038302"/>
    </source>
</evidence>
<organism evidence="7 8">
    <name type="scientific">Dactylosporangium sucinum</name>
    <dbReference type="NCBI Taxonomy" id="1424081"/>
    <lineage>
        <taxon>Bacteria</taxon>
        <taxon>Bacillati</taxon>
        <taxon>Actinomycetota</taxon>
        <taxon>Actinomycetes</taxon>
        <taxon>Micromonosporales</taxon>
        <taxon>Micromonosporaceae</taxon>
        <taxon>Dactylosporangium</taxon>
    </lineage>
</organism>
<comment type="similarity">
    <text evidence="4">Belongs to the group II decarboxylase family. Sphingosine-1-phosphate lyase subfamily.</text>
</comment>
<protein>
    <submittedName>
        <fullName evidence="7">Aspartate aminotransferase family protein</fullName>
    </submittedName>
</protein>
<dbReference type="SUPFAM" id="SSF53383">
    <property type="entry name" value="PLP-dependent transferases"/>
    <property type="match status" value="1"/>
</dbReference>
<evidence type="ECO:0000256" key="2">
    <source>
        <dbReference type="ARBA" id="ARBA00022898"/>
    </source>
</evidence>
<dbReference type="EMBL" id="BMPI01000007">
    <property type="protein sequence ID" value="GGM18464.1"/>
    <property type="molecule type" value="Genomic_DNA"/>
</dbReference>
<evidence type="ECO:0000256" key="6">
    <source>
        <dbReference type="RuleBase" id="RU000382"/>
    </source>
</evidence>
<dbReference type="RefSeq" id="WP_190249422.1">
    <property type="nucleotide sequence ID" value="NZ_BMPI01000007.1"/>
</dbReference>
<feature type="modified residue" description="N6-(pyridoxal phosphate)lysine" evidence="5">
    <location>
        <position position="243"/>
    </location>
</feature>
<evidence type="ECO:0000256" key="1">
    <source>
        <dbReference type="ARBA" id="ARBA00001933"/>
    </source>
</evidence>
<name>A0A917TCH6_9ACTN</name>
<dbReference type="InterPro" id="IPR015424">
    <property type="entry name" value="PyrdxlP-dep_Trfase"/>
</dbReference>
<evidence type="ECO:0000313" key="8">
    <source>
        <dbReference type="Proteomes" id="UP000642070"/>
    </source>
</evidence>
<keyword evidence="7" id="KW-0032">Aminotransferase</keyword>
<dbReference type="Gene3D" id="3.90.1150.10">
    <property type="entry name" value="Aspartate Aminotransferase, domain 1"/>
    <property type="match status" value="1"/>
</dbReference>